<gene>
    <name evidence="2" type="ORF">MAIT1_05125</name>
</gene>
<sequence>MTHEPLYALLYISKPRIQEGDLTAILETAQRFNATHDITGALLHNDNLFMQCLEGPKQTVVTLYDAIKRDSRHKDVRTIWIDEIPQRRFGRWSMGAIPLSSLSVGLSDRYALNTYSHLAQLSAVDAQNLLDALVPFVQESFAV</sequence>
<accession>A0A1Y2K7Q6</accession>
<dbReference type="InterPro" id="IPR007024">
    <property type="entry name" value="BLUF_domain"/>
</dbReference>
<dbReference type="GO" id="GO:0071949">
    <property type="term" value="F:FAD binding"/>
    <property type="evidence" value="ECO:0007669"/>
    <property type="project" value="InterPro"/>
</dbReference>
<dbReference type="EMBL" id="LVJN01000016">
    <property type="protein sequence ID" value="OSM06268.1"/>
    <property type="molecule type" value="Genomic_DNA"/>
</dbReference>
<name>A0A1Y2K7Q6_9PROT</name>
<feature type="domain" description="BLUF" evidence="1">
    <location>
        <begin position="6"/>
        <end position="95"/>
    </location>
</feature>
<dbReference type="RefSeq" id="WP_085441401.1">
    <property type="nucleotide sequence ID" value="NZ_LVJN01000016.1"/>
</dbReference>
<dbReference type="Pfam" id="PF04940">
    <property type="entry name" value="BLUF"/>
    <property type="match status" value="1"/>
</dbReference>
<reference evidence="2 3" key="1">
    <citation type="journal article" date="2016" name="BMC Genomics">
        <title>Combined genomic and structural analyses of a cultured magnetotactic bacterium reveals its niche adaptation to a dynamic environment.</title>
        <authorList>
            <person name="Araujo A.C."/>
            <person name="Morillo V."/>
            <person name="Cypriano J."/>
            <person name="Teixeira L.C."/>
            <person name="Leao P."/>
            <person name="Lyra S."/>
            <person name="Almeida L.G."/>
            <person name="Bazylinski D.A."/>
            <person name="Vasconcellos A.T."/>
            <person name="Abreu F."/>
            <person name="Lins U."/>
        </authorList>
    </citation>
    <scope>NUCLEOTIDE SEQUENCE [LARGE SCALE GENOMIC DNA]</scope>
    <source>
        <strain evidence="2 3">IT-1</strain>
    </source>
</reference>
<dbReference type="SUPFAM" id="SSF54975">
    <property type="entry name" value="Acylphosphatase/BLUF domain-like"/>
    <property type="match status" value="1"/>
</dbReference>
<dbReference type="Gene3D" id="3.30.70.100">
    <property type="match status" value="1"/>
</dbReference>
<dbReference type="InterPro" id="IPR036046">
    <property type="entry name" value="Acylphosphatase-like_dom_sf"/>
</dbReference>
<dbReference type="Proteomes" id="UP000194003">
    <property type="component" value="Unassembled WGS sequence"/>
</dbReference>
<organism evidence="2 3">
    <name type="scientific">Magnetofaba australis IT-1</name>
    <dbReference type="NCBI Taxonomy" id="1434232"/>
    <lineage>
        <taxon>Bacteria</taxon>
        <taxon>Pseudomonadati</taxon>
        <taxon>Pseudomonadota</taxon>
        <taxon>Magnetococcia</taxon>
        <taxon>Magnetococcales</taxon>
        <taxon>Magnetococcaceae</taxon>
        <taxon>Magnetofaba</taxon>
    </lineage>
</organism>
<evidence type="ECO:0000313" key="2">
    <source>
        <dbReference type="EMBL" id="OSM06268.1"/>
    </source>
</evidence>
<evidence type="ECO:0000313" key="3">
    <source>
        <dbReference type="Proteomes" id="UP000194003"/>
    </source>
</evidence>
<proteinExistence type="predicted"/>
<dbReference type="OrthoDB" id="196105at2"/>
<dbReference type="AlphaFoldDB" id="A0A1Y2K7Q6"/>
<dbReference type="PROSITE" id="PS50925">
    <property type="entry name" value="BLUF"/>
    <property type="match status" value="1"/>
</dbReference>
<dbReference type="GO" id="GO:0009882">
    <property type="term" value="F:blue light photoreceptor activity"/>
    <property type="evidence" value="ECO:0007669"/>
    <property type="project" value="InterPro"/>
</dbReference>
<keyword evidence="3" id="KW-1185">Reference proteome</keyword>
<evidence type="ECO:0000259" key="1">
    <source>
        <dbReference type="PROSITE" id="PS50925"/>
    </source>
</evidence>
<dbReference type="STRING" id="1434232.MAIT1_05125"/>
<comment type="caution">
    <text evidence="2">The sequence shown here is derived from an EMBL/GenBank/DDBJ whole genome shotgun (WGS) entry which is preliminary data.</text>
</comment>
<dbReference type="SMART" id="SM01034">
    <property type="entry name" value="BLUF"/>
    <property type="match status" value="1"/>
</dbReference>
<protein>
    <recommendedName>
        <fullName evidence="1">BLUF domain-containing protein</fullName>
    </recommendedName>
</protein>